<dbReference type="PANTHER" id="PTHR48227:SF1">
    <property type="entry name" value="DNA LIGASE 1-LIKE"/>
    <property type="match status" value="1"/>
</dbReference>
<dbReference type="PANTHER" id="PTHR48227">
    <property type="entry name" value="DNA TOPOISOMERASE 1-LIKE"/>
    <property type="match status" value="1"/>
</dbReference>
<dbReference type="Gramene" id="ONK75595">
    <property type="protein sequence ID" value="ONK75595"/>
    <property type="gene ID" value="A4U43_C03F18550"/>
</dbReference>
<name>A0A5P1FB71_ASPOF</name>
<keyword evidence="3" id="KW-1185">Reference proteome</keyword>
<evidence type="ECO:0000256" key="1">
    <source>
        <dbReference type="SAM" id="MobiDB-lite"/>
    </source>
</evidence>
<feature type="compositionally biased region" description="Basic and acidic residues" evidence="1">
    <location>
        <begin position="79"/>
        <end position="93"/>
    </location>
</feature>
<feature type="region of interest" description="Disordered" evidence="1">
    <location>
        <begin position="70"/>
        <end position="163"/>
    </location>
</feature>
<organism evidence="2 3">
    <name type="scientific">Asparagus officinalis</name>
    <name type="common">Garden asparagus</name>
    <dbReference type="NCBI Taxonomy" id="4686"/>
    <lineage>
        <taxon>Eukaryota</taxon>
        <taxon>Viridiplantae</taxon>
        <taxon>Streptophyta</taxon>
        <taxon>Embryophyta</taxon>
        <taxon>Tracheophyta</taxon>
        <taxon>Spermatophyta</taxon>
        <taxon>Magnoliopsida</taxon>
        <taxon>Liliopsida</taxon>
        <taxon>Asparagales</taxon>
        <taxon>Asparagaceae</taxon>
        <taxon>Asparagoideae</taxon>
        <taxon>Asparagus</taxon>
    </lineage>
</organism>
<protein>
    <submittedName>
        <fullName evidence="2">Uncharacterized protein</fullName>
    </submittedName>
</protein>
<accession>A0A5P1FB71</accession>
<proteinExistence type="predicted"/>
<dbReference type="Proteomes" id="UP000243459">
    <property type="component" value="Chromosome 3"/>
</dbReference>
<dbReference type="AlphaFoldDB" id="A0A5P1FB71"/>
<evidence type="ECO:0000313" key="3">
    <source>
        <dbReference type="Proteomes" id="UP000243459"/>
    </source>
</evidence>
<gene>
    <name evidence="2" type="ORF">A4U43_C03F18550</name>
</gene>
<dbReference type="OrthoDB" id="696117at2759"/>
<dbReference type="OMA" id="DSCEHHK"/>
<dbReference type="EMBL" id="CM007383">
    <property type="protein sequence ID" value="ONK75595.1"/>
    <property type="molecule type" value="Genomic_DNA"/>
</dbReference>
<reference evidence="3" key="1">
    <citation type="journal article" date="2017" name="Nat. Commun.">
        <title>The asparagus genome sheds light on the origin and evolution of a young Y chromosome.</title>
        <authorList>
            <person name="Harkess A."/>
            <person name="Zhou J."/>
            <person name="Xu C."/>
            <person name="Bowers J.E."/>
            <person name="Van der Hulst R."/>
            <person name="Ayyampalayam S."/>
            <person name="Mercati F."/>
            <person name="Riccardi P."/>
            <person name="McKain M.R."/>
            <person name="Kakrana A."/>
            <person name="Tang H."/>
            <person name="Ray J."/>
            <person name="Groenendijk J."/>
            <person name="Arikit S."/>
            <person name="Mathioni S.M."/>
            <person name="Nakano M."/>
            <person name="Shan H."/>
            <person name="Telgmann-Rauber A."/>
            <person name="Kanno A."/>
            <person name="Yue Z."/>
            <person name="Chen H."/>
            <person name="Li W."/>
            <person name="Chen Y."/>
            <person name="Xu X."/>
            <person name="Zhang Y."/>
            <person name="Luo S."/>
            <person name="Chen H."/>
            <person name="Gao J."/>
            <person name="Mao Z."/>
            <person name="Pires J.C."/>
            <person name="Luo M."/>
            <person name="Kudrna D."/>
            <person name="Wing R.A."/>
            <person name="Meyers B.C."/>
            <person name="Yi K."/>
            <person name="Kong H."/>
            <person name="Lavrijsen P."/>
            <person name="Sunseri F."/>
            <person name="Falavigna A."/>
            <person name="Ye Y."/>
            <person name="Leebens-Mack J.H."/>
            <person name="Chen G."/>
        </authorList>
    </citation>
    <scope>NUCLEOTIDE SEQUENCE [LARGE SCALE GENOMIC DNA]</scope>
    <source>
        <strain evidence="3">cv. DH0086</strain>
    </source>
</reference>
<feature type="compositionally biased region" description="Basic and acidic residues" evidence="1">
    <location>
        <begin position="127"/>
        <end position="163"/>
    </location>
</feature>
<evidence type="ECO:0000313" key="2">
    <source>
        <dbReference type="EMBL" id="ONK75595.1"/>
    </source>
</evidence>
<sequence length="163" mass="18479">MKAVTGTVTSSKPISLSKASTALSRFAAGDNGARREISAYLKRVSNAFPDPVQVHRELRFIRKGAGVEIQREVEDEDESSRSRKKEEQKDPKSRVSLQANAKVKVEVVDEEVEDEAEERRKKKNKEKRREKEVVDNGEGKKRKHLSVEEAKGSMEDGSERREK</sequence>